<protein>
    <submittedName>
        <fullName evidence="1">Helix-hairpin-helix motif protein</fullName>
    </submittedName>
</protein>
<accession>K2A3T8</accession>
<evidence type="ECO:0000313" key="1">
    <source>
        <dbReference type="EMBL" id="EKD44734.1"/>
    </source>
</evidence>
<name>K2A3T8_9BACT</name>
<sequence length="141" mass="16432">MDLGSLGITDIYPLSGCRWHETGGRLEVPNVKRKTVFPTKDASIVVTLHENHRIYYSSSNTEYKPFLLPPTEGDIRHAVQDYFRNKYNLELSVRPVHCKFFENNAPFVSCNAQIQKGNPIFDIYHKQKSWIFLKNTYTHIQ</sequence>
<comment type="caution">
    <text evidence="1">The sequence shown here is derived from an EMBL/GenBank/DDBJ whole genome shotgun (WGS) entry which is preliminary data.</text>
</comment>
<dbReference type="AlphaFoldDB" id="K2A3T8"/>
<proteinExistence type="predicted"/>
<reference evidence="1" key="1">
    <citation type="journal article" date="2012" name="Science">
        <title>Fermentation, hydrogen, and sulfur metabolism in multiple uncultivated bacterial phyla.</title>
        <authorList>
            <person name="Wrighton K.C."/>
            <person name="Thomas B.C."/>
            <person name="Sharon I."/>
            <person name="Miller C.S."/>
            <person name="Castelle C.J."/>
            <person name="VerBerkmoes N.C."/>
            <person name="Wilkins M.J."/>
            <person name="Hettich R.L."/>
            <person name="Lipton M.S."/>
            <person name="Williams K.H."/>
            <person name="Long P.E."/>
            <person name="Banfield J.F."/>
        </authorList>
    </citation>
    <scope>NUCLEOTIDE SEQUENCE [LARGE SCALE GENOMIC DNA]</scope>
</reference>
<gene>
    <name evidence="1" type="ORF">ACD_71C00026G0002</name>
</gene>
<organism evidence="1">
    <name type="scientific">uncultured bacterium</name>
    <name type="common">gcode 4</name>
    <dbReference type="NCBI Taxonomy" id="1234023"/>
    <lineage>
        <taxon>Bacteria</taxon>
        <taxon>environmental samples</taxon>
    </lineage>
</organism>
<dbReference type="EMBL" id="AMFJ01028757">
    <property type="protein sequence ID" value="EKD44734.1"/>
    <property type="molecule type" value="Genomic_DNA"/>
</dbReference>